<dbReference type="InterPro" id="IPR046496">
    <property type="entry name" value="DUF6589"/>
</dbReference>
<gene>
    <name evidence="2" type="ORF">PSTG_03317</name>
</gene>
<keyword evidence="3" id="KW-1185">Reference proteome</keyword>
<feature type="domain" description="DUF6589" evidence="1">
    <location>
        <begin position="349"/>
        <end position="746"/>
    </location>
</feature>
<evidence type="ECO:0000313" key="3">
    <source>
        <dbReference type="Proteomes" id="UP000054564"/>
    </source>
</evidence>
<reference evidence="3" key="1">
    <citation type="submission" date="2014-03" db="EMBL/GenBank/DDBJ databases">
        <title>The Genome Sequence of Puccinia striiformis f. sp. tritici PST-78.</title>
        <authorList>
            <consortium name="The Broad Institute Genome Sequencing Platform"/>
            <person name="Cuomo C."/>
            <person name="Hulbert S."/>
            <person name="Chen X."/>
            <person name="Walker B."/>
            <person name="Young S.K."/>
            <person name="Zeng Q."/>
            <person name="Gargeya S."/>
            <person name="Fitzgerald M."/>
            <person name="Haas B."/>
            <person name="Abouelleil A."/>
            <person name="Alvarado L."/>
            <person name="Arachchi H.M."/>
            <person name="Berlin A.M."/>
            <person name="Chapman S.B."/>
            <person name="Goldberg J."/>
            <person name="Griggs A."/>
            <person name="Gujja S."/>
            <person name="Hansen M."/>
            <person name="Howarth C."/>
            <person name="Imamovic A."/>
            <person name="Larimer J."/>
            <person name="McCowan C."/>
            <person name="Montmayeur A."/>
            <person name="Murphy C."/>
            <person name="Neiman D."/>
            <person name="Pearson M."/>
            <person name="Priest M."/>
            <person name="Roberts A."/>
            <person name="Saif S."/>
            <person name="Shea T."/>
            <person name="Sisk P."/>
            <person name="Sykes S."/>
            <person name="Wortman J."/>
            <person name="Nusbaum C."/>
            <person name="Birren B."/>
        </authorList>
    </citation>
    <scope>NUCLEOTIDE SEQUENCE [LARGE SCALE GENOMIC DNA]</scope>
    <source>
        <strain evidence="3">race PST-78</strain>
    </source>
</reference>
<dbReference type="OrthoDB" id="2495569at2759"/>
<accession>A0A0L0VVT0</accession>
<protein>
    <recommendedName>
        <fullName evidence="1">DUF6589 domain-containing protein</fullName>
    </recommendedName>
</protein>
<evidence type="ECO:0000313" key="2">
    <source>
        <dbReference type="EMBL" id="KNF03376.1"/>
    </source>
</evidence>
<dbReference type="Pfam" id="PF20231">
    <property type="entry name" value="DUF6589"/>
    <property type="match status" value="1"/>
</dbReference>
<dbReference type="Proteomes" id="UP000054564">
    <property type="component" value="Unassembled WGS sequence"/>
</dbReference>
<evidence type="ECO:0000259" key="1">
    <source>
        <dbReference type="Pfam" id="PF20231"/>
    </source>
</evidence>
<proteinExistence type="predicted"/>
<organism evidence="2 3">
    <name type="scientific">Puccinia striiformis f. sp. tritici PST-78</name>
    <dbReference type="NCBI Taxonomy" id="1165861"/>
    <lineage>
        <taxon>Eukaryota</taxon>
        <taxon>Fungi</taxon>
        <taxon>Dikarya</taxon>
        <taxon>Basidiomycota</taxon>
        <taxon>Pucciniomycotina</taxon>
        <taxon>Pucciniomycetes</taxon>
        <taxon>Pucciniales</taxon>
        <taxon>Pucciniaceae</taxon>
        <taxon>Puccinia</taxon>
    </lineage>
</organism>
<comment type="caution">
    <text evidence="2">The sequence shown here is derived from an EMBL/GenBank/DDBJ whole genome shotgun (WGS) entry which is preliminary data.</text>
</comment>
<dbReference type="EMBL" id="AJIL01000017">
    <property type="protein sequence ID" value="KNF03376.1"/>
    <property type="molecule type" value="Genomic_DNA"/>
</dbReference>
<name>A0A0L0VVT0_9BASI</name>
<dbReference type="STRING" id="1165861.A0A0L0VVT0"/>
<dbReference type="AlphaFoldDB" id="A0A0L0VVT0"/>
<sequence length="836" mass="95144">MEPLPTMSLDEKVLNVCEILRTLPQVLTPKQFVTQFLQSNNSDIAYLRRYWAQPRGIESSMELARSLRNELARTETGREAWQLFIKEEASRILAAQSPPRGNYPEGRFHSSTTVVEKFFTSEVMTIHDQDLSQRDMPFLYSILYQLVLRAVPSNSVEGKEVSCEEEGRPNSEEEEAEMMMGISYECQKDPVARAHHRAQRIALTICQMVAFALNRRHNAFQLINAVRLYACGASDRLHEYLHYLGLAASRKTAISALKSLALENARKIQRVMRIHEGLALAPTLCIDNIDMEQRVHQKSVGKRNTMFRGTWGYLHLPDKAFIASLDSSELNLDTLKDAVSKIESTDIEPRMFLPTLQEEALEIAVWKSQIARVLHDYIAIPMDPKSAIPLDPPVMEQVSHTAPDLVMLKLIEASDNSAEGIGQVFQCLINQSGLSVEEFFSRLQPMDGDLGTVQNFNCLRQQRAPSSLPQHRLENIFFQLGASHTLWNIGSNIFSHHFGNPHDASNCGAWQHLEALGFPSEKAIQKKDFTLMINQMERVFEANIYYCLRVIMDIQWQKPGGEKIAIPTNRWNSIINECYEQFCTPAARTLAARKDCARLSNTLLLLHDFSSVVEAQRSMKAGDVGRLMSVWKKWSLMTQALTGLTNYSSYLPKMVLMLTVFLPASLSKYFRHNLLISPSGRPNHFVAKDFELEKDNYWLKFLFNSAGMGTQIDRLRDLFSPNIFLLQRMFQSLKLDCGAKLVHQSHKNKLPQQSLVMFAGMGTTQDILAQNPKKANKDTVKVTNTYLLGIKKIRTTIRTTDPELKKFKKHLIIQTDFSNNTQRDCSDDEAPQSDDF</sequence>